<protein>
    <submittedName>
        <fullName evidence="1">Uncharacterized protein</fullName>
    </submittedName>
</protein>
<dbReference type="AlphaFoldDB" id="A0A0A9BS83"/>
<accession>A0A0A9BS83</accession>
<sequence length="181" mass="19205">MEAERGECREVFKATLLVLPLLPLELSVLDSTFFSVEVGDALTAGFFVKSTLVLSAVKDVFFSTEGFELTVGPDTGLLFFAPSDSVGLAFLATAELPFSCCFFPAPPVLLLLCTELAFTDEVDFVKEDRDTPNSAEAPPSARFVIDEAVPNANLLVGADGRDFAGLASAGFEASPEVSIPL</sequence>
<dbReference type="EMBL" id="GBRH01231744">
    <property type="protein sequence ID" value="JAD66151.1"/>
    <property type="molecule type" value="Transcribed_RNA"/>
</dbReference>
<proteinExistence type="predicted"/>
<reference evidence="1" key="1">
    <citation type="submission" date="2014-09" db="EMBL/GenBank/DDBJ databases">
        <authorList>
            <person name="Magalhaes I.L.F."/>
            <person name="Oliveira U."/>
            <person name="Santos F.R."/>
            <person name="Vidigal T.H.D.A."/>
            <person name="Brescovit A.D."/>
            <person name="Santos A.J."/>
        </authorList>
    </citation>
    <scope>NUCLEOTIDE SEQUENCE</scope>
    <source>
        <tissue evidence="1">Shoot tissue taken approximately 20 cm above the soil surface</tissue>
    </source>
</reference>
<reference evidence="1" key="2">
    <citation type="journal article" date="2015" name="Data Brief">
        <title>Shoot transcriptome of the giant reed, Arundo donax.</title>
        <authorList>
            <person name="Barrero R.A."/>
            <person name="Guerrero F.D."/>
            <person name="Moolhuijzen P."/>
            <person name="Goolsby J.A."/>
            <person name="Tidwell J."/>
            <person name="Bellgard S.E."/>
            <person name="Bellgard M.I."/>
        </authorList>
    </citation>
    <scope>NUCLEOTIDE SEQUENCE</scope>
    <source>
        <tissue evidence="1">Shoot tissue taken approximately 20 cm above the soil surface</tissue>
    </source>
</reference>
<evidence type="ECO:0000313" key="1">
    <source>
        <dbReference type="EMBL" id="JAD66151.1"/>
    </source>
</evidence>
<organism evidence="1">
    <name type="scientific">Arundo donax</name>
    <name type="common">Giant reed</name>
    <name type="synonym">Donax arundinaceus</name>
    <dbReference type="NCBI Taxonomy" id="35708"/>
    <lineage>
        <taxon>Eukaryota</taxon>
        <taxon>Viridiplantae</taxon>
        <taxon>Streptophyta</taxon>
        <taxon>Embryophyta</taxon>
        <taxon>Tracheophyta</taxon>
        <taxon>Spermatophyta</taxon>
        <taxon>Magnoliopsida</taxon>
        <taxon>Liliopsida</taxon>
        <taxon>Poales</taxon>
        <taxon>Poaceae</taxon>
        <taxon>PACMAD clade</taxon>
        <taxon>Arundinoideae</taxon>
        <taxon>Arundineae</taxon>
        <taxon>Arundo</taxon>
    </lineage>
</organism>
<name>A0A0A9BS83_ARUDO</name>